<dbReference type="EMBL" id="JBCNJP010005049">
    <property type="protein sequence ID" value="KAK9049742.1"/>
    <property type="molecule type" value="Genomic_DNA"/>
</dbReference>
<sequence length="231" mass="25116">MKKGRVLRPPMAILASPPAMSRSIMDDDIDKGIIQCFDENRLGVGDECSEISNDSAGSASVQNDQSAYRTRSLDNLSLSDRTSFRIEGTEGEFDLICRSLGLSGPDDFAMPTADWEKRKSCSPPGSRFYHSNPVLTTENNSSPSFESKISFSNDEVKTETSEMMASKIDAFVSPSGSNTLGDEDEGSSSVTVEEQYPLSTTGSFRGGFKNWQRGDFLGSGSLGTVYEAYNE</sequence>
<evidence type="ECO:0008006" key="4">
    <source>
        <dbReference type="Google" id="ProtNLM"/>
    </source>
</evidence>
<dbReference type="AlphaFoldDB" id="A0AAP0C982"/>
<feature type="region of interest" description="Disordered" evidence="1">
    <location>
        <begin position="172"/>
        <end position="204"/>
    </location>
</feature>
<protein>
    <recommendedName>
        <fullName evidence="4">Mitogen-activated protein kinase kinase kinase 1</fullName>
    </recommendedName>
</protein>
<evidence type="ECO:0000313" key="3">
    <source>
        <dbReference type="Proteomes" id="UP001408789"/>
    </source>
</evidence>
<reference evidence="2 3" key="1">
    <citation type="submission" date="2024-04" db="EMBL/GenBank/DDBJ databases">
        <title>The reference genome of an endangered Asteraceae, Deinandra increscens subsp. villosa, native to the Central Coast of California.</title>
        <authorList>
            <person name="Guilliams M."/>
            <person name="Hasenstab-Lehman K."/>
            <person name="Meyer R."/>
            <person name="Mcevoy S."/>
        </authorList>
    </citation>
    <scope>NUCLEOTIDE SEQUENCE [LARGE SCALE GENOMIC DNA]</scope>
    <source>
        <tissue evidence="2">Leaf</tissue>
    </source>
</reference>
<name>A0AAP0C982_9ASTR</name>
<organism evidence="2 3">
    <name type="scientific">Deinandra increscens subsp. villosa</name>
    <dbReference type="NCBI Taxonomy" id="3103831"/>
    <lineage>
        <taxon>Eukaryota</taxon>
        <taxon>Viridiplantae</taxon>
        <taxon>Streptophyta</taxon>
        <taxon>Embryophyta</taxon>
        <taxon>Tracheophyta</taxon>
        <taxon>Spermatophyta</taxon>
        <taxon>Magnoliopsida</taxon>
        <taxon>eudicotyledons</taxon>
        <taxon>Gunneridae</taxon>
        <taxon>Pentapetalae</taxon>
        <taxon>asterids</taxon>
        <taxon>campanulids</taxon>
        <taxon>Asterales</taxon>
        <taxon>Asteraceae</taxon>
        <taxon>Asteroideae</taxon>
        <taxon>Heliantheae alliance</taxon>
        <taxon>Madieae</taxon>
        <taxon>Madiinae</taxon>
        <taxon>Deinandra</taxon>
    </lineage>
</organism>
<dbReference type="Proteomes" id="UP001408789">
    <property type="component" value="Unassembled WGS sequence"/>
</dbReference>
<evidence type="ECO:0000313" key="2">
    <source>
        <dbReference type="EMBL" id="KAK9049742.1"/>
    </source>
</evidence>
<feature type="compositionally biased region" description="Polar residues" evidence="1">
    <location>
        <begin position="187"/>
        <end position="203"/>
    </location>
</feature>
<gene>
    <name evidence="2" type="ORF">SSX86_031289</name>
</gene>
<accession>A0AAP0C982</accession>
<keyword evidence="3" id="KW-1185">Reference proteome</keyword>
<evidence type="ECO:0000256" key="1">
    <source>
        <dbReference type="SAM" id="MobiDB-lite"/>
    </source>
</evidence>
<proteinExistence type="predicted"/>
<comment type="caution">
    <text evidence="2">The sequence shown here is derived from an EMBL/GenBank/DDBJ whole genome shotgun (WGS) entry which is preliminary data.</text>
</comment>